<proteinExistence type="predicted"/>
<dbReference type="EMBL" id="VOAH01000001">
    <property type="protein sequence ID" value="TVP42030.1"/>
    <property type="molecule type" value="Genomic_DNA"/>
</dbReference>
<accession>A0A557SZJ3</accession>
<reference evidence="1 2" key="1">
    <citation type="journal article" date="2019" name="Front. Microbiol.">
        <title>Ammonia Oxidation by the Arctic Terrestrial Thaumarchaeote Candidatus Nitrosocosmicus arcticus Is Stimulated by Increasing Temperatures.</title>
        <authorList>
            <person name="Alves R.J.E."/>
            <person name="Kerou M."/>
            <person name="Zappe A."/>
            <person name="Bittner R."/>
            <person name="Abby S.S."/>
            <person name="Schmidt H.A."/>
            <person name="Pfeifer K."/>
            <person name="Schleper C."/>
        </authorList>
    </citation>
    <scope>NUCLEOTIDE SEQUENCE [LARGE SCALE GENOMIC DNA]</scope>
    <source>
        <strain evidence="1 2">Kfb</strain>
    </source>
</reference>
<sequence length="57" mass="6773">MFTNWKILVKVYPHLLLTHKLISTYAIYYLKLILPDLLDRFLYDRSEIDGIKSKSGD</sequence>
<organism evidence="1 2">
    <name type="scientific">Candidatus Nitrosocosmicus arcticus</name>
    <dbReference type="NCBI Taxonomy" id="2035267"/>
    <lineage>
        <taxon>Archaea</taxon>
        <taxon>Nitrososphaerota</taxon>
        <taxon>Nitrososphaeria</taxon>
        <taxon>Nitrososphaerales</taxon>
        <taxon>Nitrososphaeraceae</taxon>
        <taxon>Candidatus Nitrosocosmicus</taxon>
    </lineage>
</organism>
<gene>
    <name evidence="1" type="ORF">NARC_10436</name>
</gene>
<protein>
    <submittedName>
        <fullName evidence="1">Uncharacterized protein</fullName>
    </submittedName>
</protein>
<evidence type="ECO:0000313" key="1">
    <source>
        <dbReference type="EMBL" id="TVP42030.1"/>
    </source>
</evidence>
<keyword evidence="2" id="KW-1185">Reference proteome</keyword>
<dbReference type="Proteomes" id="UP000315289">
    <property type="component" value="Unassembled WGS sequence"/>
</dbReference>
<evidence type="ECO:0000313" key="2">
    <source>
        <dbReference type="Proteomes" id="UP000315289"/>
    </source>
</evidence>
<name>A0A557SZJ3_9ARCH</name>
<comment type="caution">
    <text evidence="1">The sequence shown here is derived from an EMBL/GenBank/DDBJ whole genome shotgun (WGS) entry which is preliminary data.</text>
</comment>
<dbReference type="AlphaFoldDB" id="A0A557SZJ3"/>